<dbReference type="EMBL" id="LROR01000070">
    <property type="protein sequence ID" value="OBR91530.1"/>
    <property type="molecule type" value="Genomic_DNA"/>
</dbReference>
<feature type="transmembrane region" description="Helical" evidence="1">
    <location>
        <begin position="12"/>
        <end position="31"/>
    </location>
</feature>
<sequence>MKIKKNKYDVIVNLLSLLCLAGTVVVLTILWKTIPAEIPGHHNAAGTIDKVTDKNSLIVLLLVGWIIFIGLSIVEKFPQIWNTGIQVTDQNKEKVYRILKNMIGTVKLLIASVFSYLTLQSTTGKNLSPLFLPVFLILLFGSIVFFIFQLVKEK</sequence>
<evidence type="ECO:0000313" key="3">
    <source>
        <dbReference type="EMBL" id="OAA92601.1"/>
    </source>
</evidence>
<dbReference type="Pfam" id="PF07853">
    <property type="entry name" value="DUF1648"/>
    <property type="match status" value="1"/>
</dbReference>
<name>A0A166SP78_9CLOT</name>
<dbReference type="PATRIC" id="fig|1705578.3.peg.1285"/>
<dbReference type="Proteomes" id="UP000077384">
    <property type="component" value="Unassembled WGS sequence"/>
</dbReference>
<evidence type="ECO:0000313" key="6">
    <source>
        <dbReference type="Proteomes" id="UP000093694"/>
    </source>
</evidence>
<feature type="domain" description="DUF1648" evidence="2">
    <location>
        <begin position="20"/>
        <end position="61"/>
    </location>
</feature>
<keyword evidence="1" id="KW-1133">Transmembrane helix</keyword>
<keyword evidence="1" id="KW-0472">Membrane</keyword>
<dbReference type="RefSeq" id="WP_063601517.1">
    <property type="nucleotide sequence ID" value="NZ_LITQ01000019.1"/>
</dbReference>
<reference evidence="3 5" key="1">
    <citation type="journal article" date="2015" name="Biotechnol. Bioeng.">
        <title>Genome sequence and phenotypic characterization of Caulobacter segnis.</title>
        <authorList>
            <person name="Patel S."/>
            <person name="Fletcher B."/>
            <person name="Scott D.C."/>
            <person name="Ely B."/>
        </authorList>
    </citation>
    <scope>NUCLEOTIDE SEQUENCE [LARGE SCALE GENOMIC DNA]</scope>
    <source>
        <strain evidence="3 5">PS02</strain>
    </source>
</reference>
<evidence type="ECO:0000259" key="2">
    <source>
        <dbReference type="Pfam" id="PF07853"/>
    </source>
</evidence>
<keyword evidence="6" id="KW-1185">Reference proteome</keyword>
<dbReference type="AlphaFoldDB" id="A0A166SP78"/>
<dbReference type="EMBL" id="LITQ01000019">
    <property type="protein sequence ID" value="OAA92601.1"/>
    <property type="molecule type" value="Genomic_DNA"/>
</dbReference>
<evidence type="ECO:0000313" key="4">
    <source>
        <dbReference type="EMBL" id="OBR91530.1"/>
    </source>
</evidence>
<proteinExistence type="predicted"/>
<reference evidence="4 6" key="2">
    <citation type="journal article" date="2016" name="Front. Microbiol.">
        <title>Industrial Acetogenic Biocatalysts: A Comparative Metabolic and Genomic Analysis.</title>
        <authorList>
            <person name="Bengelsdorf F."/>
            <person name="Poehlein A."/>
            <person name="Sonja S."/>
            <person name="Erz C."/>
            <person name="Hummel T."/>
            <person name="Hoffmeister S."/>
            <person name="Daniel R."/>
            <person name="Durre P."/>
        </authorList>
    </citation>
    <scope>NUCLEOTIDE SEQUENCE [LARGE SCALE GENOMIC DNA]</scope>
    <source>
        <strain evidence="4 6">PTA-10522</strain>
    </source>
</reference>
<feature type="transmembrane region" description="Helical" evidence="1">
    <location>
        <begin position="57"/>
        <end position="77"/>
    </location>
</feature>
<dbReference type="InterPro" id="IPR012867">
    <property type="entry name" value="DUF1648"/>
</dbReference>
<feature type="transmembrane region" description="Helical" evidence="1">
    <location>
        <begin position="98"/>
        <end position="118"/>
    </location>
</feature>
<accession>A0A166SP78</accession>
<feature type="transmembrane region" description="Helical" evidence="1">
    <location>
        <begin position="130"/>
        <end position="151"/>
    </location>
</feature>
<keyword evidence="1" id="KW-0812">Transmembrane</keyword>
<gene>
    <name evidence="4" type="ORF">CLCOS_34500</name>
    <name evidence="3" type="ORF">WX73_00897</name>
</gene>
<organism evidence="3 5">
    <name type="scientific">Clostridium coskatii</name>
    <dbReference type="NCBI Taxonomy" id="1705578"/>
    <lineage>
        <taxon>Bacteria</taxon>
        <taxon>Bacillati</taxon>
        <taxon>Bacillota</taxon>
        <taxon>Clostridia</taxon>
        <taxon>Eubacteriales</taxon>
        <taxon>Clostridiaceae</taxon>
        <taxon>Clostridium</taxon>
    </lineage>
</organism>
<protein>
    <recommendedName>
        <fullName evidence="2">DUF1648 domain-containing protein</fullName>
    </recommendedName>
</protein>
<evidence type="ECO:0000256" key="1">
    <source>
        <dbReference type="SAM" id="Phobius"/>
    </source>
</evidence>
<dbReference type="Proteomes" id="UP000093694">
    <property type="component" value="Unassembled WGS sequence"/>
</dbReference>
<evidence type="ECO:0000313" key="5">
    <source>
        <dbReference type="Proteomes" id="UP000077384"/>
    </source>
</evidence>
<comment type="caution">
    <text evidence="3">The sequence shown here is derived from an EMBL/GenBank/DDBJ whole genome shotgun (WGS) entry which is preliminary data.</text>
</comment>